<evidence type="ECO:0000313" key="3">
    <source>
        <dbReference type="Proteomes" id="UP001305498"/>
    </source>
</evidence>
<dbReference type="InterPro" id="IPR038732">
    <property type="entry name" value="HpyO/CreE_NAD-binding"/>
</dbReference>
<gene>
    <name evidence="2" type="ORF">N8K70_01855</name>
</gene>
<dbReference type="PANTHER" id="PTHR40254:SF1">
    <property type="entry name" value="BLR0577 PROTEIN"/>
    <property type="match status" value="1"/>
</dbReference>
<protein>
    <submittedName>
        <fullName evidence="2">FAD/NAD(P)-binding protein</fullName>
    </submittedName>
</protein>
<dbReference type="AlphaFoldDB" id="A0AA97I584"/>
<keyword evidence="3" id="KW-1185">Reference proteome</keyword>
<proteinExistence type="predicted"/>
<name>A0AA97I584_9MICO</name>
<dbReference type="PANTHER" id="PTHR40254">
    <property type="entry name" value="BLR0577 PROTEIN"/>
    <property type="match status" value="1"/>
</dbReference>
<reference evidence="2 3" key="1">
    <citation type="submission" date="2023-02" db="EMBL/GenBank/DDBJ databases">
        <title>Microbacterium betulae sp. nov., isolated from birch wood.</title>
        <authorList>
            <person name="Pasciak M."/>
            <person name="Pawlik K.J."/>
            <person name="Martynowski D."/>
            <person name="Laczmanski L."/>
            <person name="Ciekot J."/>
            <person name="Szponar B."/>
            <person name="Wojcik-Fatla A."/>
            <person name="Mackiewicz B."/>
            <person name="Farian E."/>
            <person name="Cholewa G."/>
            <person name="Cholewa A."/>
            <person name="Dutkiewicz J."/>
        </authorList>
    </citation>
    <scope>NUCLEOTIDE SEQUENCE [LARGE SCALE GENOMIC DNA]</scope>
    <source>
        <strain evidence="2 3">AB</strain>
    </source>
</reference>
<dbReference type="Pfam" id="PF13454">
    <property type="entry name" value="NAD_binding_9"/>
    <property type="match status" value="1"/>
</dbReference>
<dbReference type="RefSeq" id="WP_317139918.1">
    <property type="nucleotide sequence ID" value="NZ_CP118157.1"/>
</dbReference>
<dbReference type="KEGG" id="mbet:N8K70_01855"/>
<dbReference type="InterPro" id="IPR052189">
    <property type="entry name" value="L-asp_N-monooxygenase_NS-form"/>
</dbReference>
<dbReference type="Proteomes" id="UP001305498">
    <property type="component" value="Chromosome"/>
</dbReference>
<dbReference type="InterPro" id="IPR036188">
    <property type="entry name" value="FAD/NAD-bd_sf"/>
</dbReference>
<accession>A0AA97I584</accession>
<dbReference type="EMBL" id="CP118157">
    <property type="protein sequence ID" value="WOF23446.1"/>
    <property type="molecule type" value="Genomic_DNA"/>
</dbReference>
<dbReference type="SUPFAM" id="SSF51905">
    <property type="entry name" value="FAD/NAD(P)-binding domain"/>
    <property type="match status" value="1"/>
</dbReference>
<organism evidence="2 3">
    <name type="scientific">Microbacterium betulae</name>
    <dbReference type="NCBI Taxonomy" id="2981139"/>
    <lineage>
        <taxon>Bacteria</taxon>
        <taxon>Bacillati</taxon>
        <taxon>Actinomycetota</taxon>
        <taxon>Actinomycetes</taxon>
        <taxon>Micrococcales</taxon>
        <taxon>Microbacteriaceae</taxon>
        <taxon>Microbacterium</taxon>
    </lineage>
</organism>
<evidence type="ECO:0000259" key="1">
    <source>
        <dbReference type="Pfam" id="PF13454"/>
    </source>
</evidence>
<sequence length="631" mass="66374">MTLRIAIVGGGPRGLSVLERLCAGAARGPGLALEVLLYEPGTPGAGRVWDPAQPRELLMNTRAGEVTIFPDETVPVSLPARHGPTLLEWARAVASRDDAAWAAWPLLAEGRRDIAADLVDECARIAPTGFPSRALYGAYLADVLRALRDAPPEGVVIRHRARRVVDVVVDGPSRLVVDDTGRAERVDAAVLALGWLDAEHPRPAGDRWIGPDNPIDQDLSRIAAGERVLLTGLGMSMFDNLARLTEGRGGRFVVVPGAAGAPLRYVPSGREPLLVIGSASGRPYWPKPVLSAPPRAQRRDHLDAVLERAGLLDFDADIWPALVADAASEFYRVLRERRPTAFSAPAEEVDARVARLAAAGRDAHDRLAGLAETILRDPSDGLPAAELLGATPPPSAGAAWLLRRLGTTADAVERGEDGPLVRALTSLSGARAVLAAPLAEGRVSARSRADGYRRYGAAAPRLGGGPPVQRVRQLLALVDVGVAVLLGPGLRAAPEENGLGFSCADGGGARLHVDWVVESWMHRPSVARTADPLLRALRDRGVASAFAVRDDTGEFVSDALHVDPADGALVSARGARVDGLHAVGIPSDEQLGHSVVSPVPRSGSRFLAQTDAAARAVIEHAAAGAAERTCP</sequence>
<feature type="domain" description="FAD-dependent urate hydroxylase HpyO/Asp monooxygenase CreE-like FAD/NAD(P)-binding" evidence="1">
    <location>
        <begin position="6"/>
        <end position="194"/>
    </location>
</feature>
<evidence type="ECO:0000313" key="2">
    <source>
        <dbReference type="EMBL" id="WOF23446.1"/>
    </source>
</evidence>